<proteinExistence type="predicted"/>
<feature type="compositionally biased region" description="Basic residues" evidence="1">
    <location>
        <begin position="82"/>
        <end position="94"/>
    </location>
</feature>
<feature type="signal peptide" evidence="2">
    <location>
        <begin position="1"/>
        <end position="19"/>
    </location>
</feature>
<dbReference type="EMBL" id="CABFMQ020000131">
    <property type="protein sequence ID" value="VTZ52310.1"/>
    <property type="molecule type" value="Genomic_DNA"/>
</dbReference>
<dbReference type="AlphaFoldDB" id="A0A8B6MBE0"/>
<reference evidence="3 4" key="1">
    <citation type="submission" date="2019-05" db="EMBL/GenBank/DDBJ databases">
        <authorList>
            <person name="Farhan Ul Haque M."/>
        </authorList>
    </citation>
    <scope>NUCLEOTIDE SEQUENCE [LARGE SCALE GENOMIC DNA]</scope>
    <source>
        <strain evidence="3">2</strain>
    </source>
</reference>
<organism evidence="3 4">
    <name type="scientific">Methylocella tundrae</name>
    <dbReference type="NCBI Taxonomy" id="227605"/>
    <lineage>
        <taxon>Bacteria</taxon>
        <taxon>Pseudomonadati</taxon>
        <taxon>Pseudomonadota</taxon>
        <taxon>Alphaproteobacteria</taxon>
        <taxon>Hyphomicrobiales</taxon>
        <taxon>Beijerinckiaceae</taxon>
        <taxon>Methylocella</taxon>
    </lineage>
</organism>
<protein>
    <submittedName>
        <fullName evidence="3">Uncharacterized protein</fullName>
    </submittedName>
</protein>
<gene>
    <name evidence="3" type="ORF">MPC4_70198</name>
</gene>
<sequence>MDKKIIGLVGAMSALGALAQAANATPLSATEVLKVDSFGDLLEPIPNAIALLRVVDAAQATASDEQSASKPAEAQLAQYYNHHHHHHHHHRAWRHAIPPVGPGYRHHHHHHHHYYRQEY</sequence>
<keyword evidence="2" id="KW-0732">Signal</keyword>
<accession>A0A8B6MBE0</accession>
<name>A0A8B6MBE0_METTU</name>
<evidence type="ECO:0000313" key="3">
    <source>
        <dbReference type="EMBL" id="VTZ52310.1"/>
    </source>
</evidence>
<evidence type="ECO:0000313" key="4">
    <source>
        <dbReference type="Proteomes" id="UP000485880"/>
    </source>
</evidence>
<comment type="caution">
    <text evidence="3">The sequence shown here is derived from an EMBL/GenBank/DDBJ whole genome shotgun (WGS) entry which is preliminary data.</text>
</comment>
<dbReference type="Proteomes" id="UP000485880">
    <property type="component" value="Unassembled WGS sequence"/>
</dbReference>
<feature type="region of interest" description="Disordered" evidence="1">
    <location>
        <begin position="82"/>
        <end position="119"/>
    </location>
</feature>
<evidence type="ECO:0000256" key="1">
    <source>
        <dbReference type="SAM" id="MobiDB-lite"/>
    </source>
</evidence>
<keyword evidence="4" id="KW-1185">Reference proteome</keyword>
<dbReference type="RefSeq" id="WP_174513910.1">
    <property type="nucleotide sequence ID" value="NZ_CABFMQ020000131.1"/>
</dbReference>
<evidence type="ECO:0000256" key="2">
    <source>
        <dbReference type="SAM" id="SignalP"/>
    </source>
</evidence>
<feature type="chain" id="PRO_5032563023" evidence="2">
    <location>
        <begin position="20"/>
        <end position="119"/>
    </location>
</feature>
<feature type="compositionally biased region" description="Basic residues" evidence="1">
    <location>
        <begin position="104"/>
        <end position="119"/>
    </location>
</feature>